<name>A0A1M7A407_9FLAO</name>
<proteinExistence type="predicted"/>
<dbReference type="OrthoDB" id="1445061at2"/>
<dbReference type="STRING" id="1434701.SAMN05443634_108161"/>
<dbReference type="Proteomes" id="UP000184120">
    <property type="component" value="Unassembled WGS sequence"/>
</dbReference>
<reference evidence="1" key="1">
    <citation type="journal article" date="2014" name="Int. J. Syst. Evol. Microbiol.">
        <title>Complete genome of a new Firmicutes species belonging to the dominant human colonic microbiota ('Ruminococcus bicirculans') reveals two chromosomes and a selective capacity to utilize plant glucans.</title>
        <authorList>
            <consortium name="NISC Comparative Sequencing Program"/>
            <person name="Wegmann U."/>
            <person name="Louis P."/>
            <person name="Goesmann A."/>
            <person name="Henrissat B."/>
            <person name="Duncan S.H."/>
            <person name="Flint H.J."/>
        </authorList>
    </citation>
    <scope>NUCLEOTIDE SEQUENCE</scope>
    <source>
        <strain evidence="1">CGMCC 1.12707</strain>
    </source>
</reference>
<reference evidence="3" key="3">
    <citation type="submission" date="2016-11" db="EMBL/GenBank/DDBJ databases">
        <authorList>
            <person name="Varghese N."/>
            <person name="Submissions S."/>
        </authorList>
    </citation>
    <scope>NUCLEOTIDE SEQUENCE [LARGE SCALE GENOMIC DNA]</scope>
    <source>
        <strain evidence="3">DSM 27989</strain>
    </source>
</reference>
<evidence type="ECO:0000313" key="2">
    <source>
        <dbReference type="EMBL" id="SHL37447.1"/>
    </source>
</evidence>
<reference evidence="1" key="5">
    <citation type="submission" date="2024-05" db="EMBL/GenBank/DDBJ databases">
        <authorList>
            <person name="Sun Q."/>
            <person name="Zhou Y."/>
        </authorList>
    </citation>
    <scope>NUCLEOTIDE SEQUENCE</scope>
    <source>
        <strain evidence="1">CGMCC 1.12707</strain>
    </source>
</reference>
<dbReference type="Proteomes" id="UP000650994">
    <property type="component" value="Unassembled WGS sequence"/>
</dbReference>
<organism evidence="2 3">
    <name type="scientific">Chishuiella changwenlii</name>
    <dbReference type="NCBI Taxonomy" id="1434701"/>
    <lineage>
        <taxon>Bacteria</taxon>
        <taxon>Pseudomonadati</taxon>
        <taxon>Bacteroidota</taxon>
        <taxon>Flavobacteriia</taxon>
        <taxon>Flavobacteriales</taxon>
        <taxon>Weeksellaceae</taxon>
        <taxon>Chishuiella</taxon>
    </lineage>
</organism>
<evidence type="ECO:0008006" key="5">
    <source>
        <dbReference type="Google" id="ProtNLM"/>
    </source>
</evidence>
<accession>A0A1M7A407</accession>
<reference evidence="2" key="2">
    <citation type="submission" date="2016-11" db="EMBL/GenBank/DDBJ databases">
        <authorList>
            <person name="Jaros S."/>
            <person name="Januszkiewicz K."/>
            <person name="Wedrychowicz H."/>
        </authorList>
    </citation>
    <scope>NUCLEOTIDE SEQUENCE [LARGE SCALE GENOMIC DNA]</scope>
    <source>
        <strain evidence="2">DSM 27989</strain>
    </source>
</reference>
<dbReference type="EMBL" id="FRBH01000008">
    <property type="protein sequence ID" value="SHL37447.1"/>
    <property type="molecule type" value="Genomic_DNA"/>
</dbReference>
<protein>
    <recommendedName>
        <fullName evidence="5">Lipocalin-like domain-containing protein</fullName>
    </recommendedName>
</protein>
<dbReference type="RefSeq" id="WP_072932762.1">
    <property type="nucleotide sequence ID" value="NZ_BMFL01000004.1"/>
</dbReference>
<dbReference type="PROSITE" id="PS51257">
    <property type="entry name" value="PROKAR_LIPOPROTEIN"/>
    <property type="match status" value="1"/>
</dbReference>
<sequence>MKYFSYFLIAIFFSSCASNDIRTIKGSWKQEFISYKSNPTIILAPNDEPLIDIAKKRSKLLIEFNFNDGYDNDKTDSIEFQFPQLKFKKINLDKQANYYDLVYHQSCDCFLGEMESFSGNILNIKLTRILVHK</sequence>
<reference evidence="4" key="4">
    <citation type="journal article" date="2019" name="Int. J. Syst. Evol. Microbiol.">
        <title>The Global Catalogue of Microorganisms (GCM) 10K type strain sequencing project: providing services to taxonomists for standard genome sequencing and annotation.</title>
        <authorList>
            <consortium name="The Broad Institute Genomics Platform"/>
            <consortium name="The Broad Institute Genome Sequencing Center for Infectious Disease"/>
            <person name="Wu L."/>
            <person name="Ma J."/>
        </authorList>
    </citation>
    <scope>NUCLEOTIDE SEQUENCE [LARGE SCALE GENOMIC DNA]</scope>
    <source>
        <strain evidence="4">CGMCC 1.12707</strain>
    </source>
</reference>
<evidence type="ECO:0000313" key="3">
    <source>
        <dbReference type="Proteomes" id="UP000184120"/>
    </source>
</evidence>
<gene>
    <name evidence="1" type="ORF">GCM10010984_06720</name>
    <name evidence="2" type="ORF">SAMN05443634_108161</name>
</gene>
<dbReference type="AlphaFoldDB" id="A0A1M7A407"/>
<evidence type="ECO:0000313" key="1">
    <source>
        <dbReference type="EMBL" id="GGE91698.1"/>
    </source>
</evidence>
<keyword evidence="4" id="KW-1185">Reference proteome</keyword>
<dbReference type="EMBL" id="BMFL01000004">
    <property type="protein sequence ID" value="GGE91698.1"/>
    <property type="molecule type" value="Genomic_DNA"/>
</dbReference>
<evidence type="ECO:0000313" key="4">
    <source>
        <dbReference type="Proteomes" id="UP000650994"/>
    </source>
</evidence>